<keyword evidence="4" id="KW-0813">Transport</keyword>
<dbReference type="PANTHER" id="PTHR32361">
    <property type="entry name" value="FERRIC/CUPRIC REDUCTASE TRANSMEMBRANE COMPONENT"/>
    <property type="match status" value="1"/>
</dbReference>
<name>A0AAF0DXD8_9BASI</name>
<dbReference type="InterPro" id="IPR039261">
    <property type="entry name" value="FNR_nucleotide-bd"/>
</dbReference>
<dbReference type="InterPro" id="IPR013112">
    <property type="entry name" value="FAD-bd_8"/>
</dbReference>
<dbReference type="SUPFAM" id="SSF63380">
    <property type="entry name" value="Riboflavin synthase domain-like"/>
    <property type="match status" value="1"/>
</dbReference>
<evidence type="ECO:0000256" key="3">
    <source>
        <dbReference type="ARBA" id="ARBA00012668"/>
    </source>
</evidence>
<evidence type="ECO:0000313" key="11">
    <source>
        <dbReference type="Proteomes" id="UP001216638"/>
    </source>
</evidence>
<dbReference type="Pfam" id="PF08022">
    <property type="entry name" value="FAD_binding_8"/>
    <property type="match status" value="1"/>
</dbReference>
<comment type="similarity">
    <text evidence="2">Belongs to the ferric reductase (FRE) family.</text>
</comment>
<feature type="domain" description="FAD-binding FR-type" evidence="9">
    <location>
        <begin position="39"/>
        <end position="197"/>
    </location>
</feature>
<accession>A0AAF0DXD8</accession>
<evidence type="ECO:0000256" key="6">
    <source>
        <dbReference type="ARBA" id="ARBA00022982"/>
    </source>
</evidence>
<gene>
    <name evidence="10" type="ORF">MBRA1_002393</name>
</gene>
<dbReference type="PROSITE" id="PS51384">
    <property type="entry name" value="FAD_FR"/>
    <property type="match status" value="1"/>
</dbReference>
<keyword evidence="5" id="KW-0472">Membrane</keyword>
<dbReference type="Proteomes" id="UP001216638">
    <property type="component" value="Chromosome 3"/>
</dbReference>
<keyword evidence="7" id="KW-0560">Oxidoreductase</keyword>
<protein>
    <recommendedName>
        <fullName evidence="3">ferric-chelate reductase (NADPH)</fullName>
        <ecNumber evidence="3">1.16.1.9</ecNumber>
    </recommendedName>
</protein>
<dbReference type="CDD" id="cd06186">
    <property type="entry name" value="NOX_Duox_like_FAD_NADP"/>
    <property type="match status" value="1"/>
</dbReference>
<comment type="catalytic activity">
    <reaction evidence="8">
        <text>2 a Fe(II)-siderophore + NADP(+) + H(+) = 2 a Fe(III)-siderophore + NADPH</text>
        <dbReference type="Rhea" id="RHEA:28795"/>
        <dbReference type="Rhea" id="RHEA-COMP:11342"/>
        <dbReference type="Rhea" id="RHEA-COMP:11344"/>
        <dbReference type="ChEBI" id="CHEBI:15378"/>
        <dbReference type="ChEBI" id="CHEBI:29033"/>
        <dbReference type="ChEBI" id="CHEBI:29034"/>
        <dbReference type="ChEBI" id="CHEBI:57783"/>
        <dbReference type="ChEBI" id="CHEBI:58349"/>
        <dbReference type="EC" id="1.16.1.9"/>
    </reaction>
</comment>
<evidence type="ECO:0000256" key="7">
    <source>
        <dbReference type="ARBA" id="ARBA00023002"/>
    </source>
</evidence>
<reference evidence="10" key="1">
    <citation type="submission" date="2023-03" db="EMBL/GenBank/DDBJ databases">
        <title>Mating type loci evolution in Malassezia.</title>
        <authorList>
            <person name="Coelho M.A."/>
        </authorList>
    </citation>
    <scope>NUCLEOTIDE SEQUENCE</scope>
    <source>
        <strain evidence="10">CBS 14135</strain>
    </source>
</reference>
<sequence length="367" mass="40054">MEMLRSHLFLWVAVALWIFSIVVRGSMVLISSDFFAGKRARVDVQTVTSSPLSGTGTSTRSTETVRISLSAPIRWRPGQHIYVRFPGFAVAQAHPFTIMSLPNRSRLDSQIVLLAKVHGGTTRKIYEYVQGHAKTEHVFSNEVNRGEAPGAQLVGDEEKGVSVSPRLETKAAVQHSLIRSASIVAYLDGPYGFTTDPASYAQVVLYAGGTGISHIFPIAYQLLQRCAAGDARVVTRRIRLVWTTHATGLVDWLAAELAELVHLRSASQAEFLLDVCVTGEESGAKHKTFVQTLITSYGVRIDTGAILREELDVASNMQATSLAVYACGPASLAHDVSNHTARANWDLACGRLGSLRDVYLDLENFGW</sequence>
<evidence type="ECO:0000256" key="2">
    <source>
        <dbReference type="ARBA" id="ARBA00006278"/>
    </source>
</evidence>
<dbReference type="GO" id="GO:0006879">
    <property type="term" value="P:intracellular iron ion homeostasis"/>
    <property type="evidence" value="ECO:0007669"/>
    <property type="project" value="TreeGrafter"/>
</dbReference>
<dbReference type="AlphaFoldDB" id="A0AAF0DXD8"/>
<comment type="subcellular location">
    <subcellularLocation>
        <location evidence="1">Cell membrane</location>
        <topology evidence="1">Multi-pass membrane protein</topology>
    </subcellularLocation>
</comment>
<dbReference type="GO" id="GO:0015677">
    <property type="term" value="P:copper ion import"/>
    <property type="evidence" value="ECO:0007669"/>
    <property type="project" value="TreeGrafter"/>
</dbReference>
<dbReference type="InterPro" id="IPR017938">
    <property type="entry name" value="Riboflavin_synthase-like_b-brl"/>
</dbReference>
<keyword evidence="11" id="KW-1185">Reference proteome</keyword>
<dbReference type="Gene3D" id="3.40.50.80">
    <property type="entry name" value="Nucleotide-binding domain of ferredoxin-NADP reductase (FNR) module"/>
    <property type="match status" value="1"/>
</dbReference>
<dbReference type="GO" id="GO:0005886">
    <property type="term" value="C:plasma membrane"/>
    <property type="evidence" value="ECO:0007669"/>
    <property type="project" value="UniProtKB-SubCell"/>
</dbReference>
<dbReference type="SUPFAM" id="SSF52343">
    <property type="entry name" value="Ferredoxin reductase-like, C-terminal NADP-linked domain"/>
    <property type="match status" value="1"/>
</dbReference>
<dbReference type="InterPro" id="IPR051410">
    <property type="entry name" value="Ferric/Cupric_Reductase"/>
</dbReference>
<evidence type="ECO:0000259" key="9">
    <source>
        <dbReference type="PROSITE" id="PS51384"/>
    </source>
</evidence>
<organism evidence="10 11">
    <name type="scientific">Malassezia brasiliensis</name>
    <dbReference type="NCBI Taxonomy" id="1821822"/>
    <lineage>
        <taxon>Eukaryota</taxon>
        <taxon>Fungi</taxon>
        <taxon>Dikarya</taxon>
        <taxon>Basidiomycota</taxon>
        <taxon>Ustilaginomycotina</taxon>
        <taxon>Malasseziomycetes</taxon>
        <taxon>Malasseziales</taxon>
        <taxon>Malasseziaceae</taxon>
        <taxon>Malassezia</taxon>
    </lineage>
</organism>
<dbReference type="GO" id="GO:0052851">
    <property type="term" value="F:ferric-chelate reductase (NADPH) activity"/>
    <property type="evidence" value="ECO:0007669"/>
    <property type="project" value="UniProtKB-EC"/>
</dbReference>
<dbReference type="EMBL" id="CP119953">
    <property type="protein sequence ID" value="WFC95739.1"/>
    <property type="molecule type" value="Genomic_DNA"/>
</dbReference>
<evidence type="ECO:0000256" key="4">
    <source>
        <dbReference type="ARBA" id="ARBA00022448"/>
    </source>
</evidence>
<evidence type="ECO:0000256" key="1">
    <source>
        <dbReference type="ARBA" id="ARBA00004651"/>
    </source>
</evidence>
<keyword evidence="6" id="KW-0249">Electron transport</keyword>
<dbReference type="GO" id="GO:0006826">
    <property type="term" value="P:iron ion transport"/>
    <property type="evidence" value="ECO:0007669"/>
    <property type="project" value="TreeGrafter"/>
</dbReference>
<evidence type="ECO:0000256" key="5">
    <source>
        <dbReference type="ARBA" id="ARBA00022475"/>
    </source>
</evidence>
<evidence type="ECO:0000256" key="8">
    <source>
        <dbReference type="ARBA" id="ARBA00048483"/>
    </source>
</evidence>
<proteinExistence type="inferred from homology"/>
<dbReference type="EC" id="1.16.1.9" evidence="3"/>
<dbReference type="Pfam" id="PF08030">
    <property type="entry name" value="NAD_binding_6"/>
    <property type="match status" value="1"/>
</dbReference>
<evidence type="ECO:0000313" key="10">
    <source>
        <dbReference type="EMBL" id="WFC95739.1"/>
    </source>
</evidence>
<dbReference type="InterPro" id="IPR013121">
    <property type="entry name" value="Fe_red_NAD-bd_6"/>
</dbReference>
<keyword evidence="5" id="KW-1003">Cell membrane</keyword>
<dbReference type="InterPro" id="IPR017927">
    <property type="entry name" value="FAD-bd_FR_type"/>
</dbReference>